<keyword evidence="5" id="KW-0915">Sodium</keyword>
<dbReference type="InterPro" id="IPR001734">
    <property type="entry name" value="Na/solute_symporter"/>
</dbReference>
<evidence type="ECO:0000313" key="11">
    <source>
        <dbReference type="Proteomes" id="UP001159641"/>
    </source>
</evidence>
<evidence type="ECO:0000256" key="7">
    <source>
        <dbReference type="ARBA" id="ARBA00023136"/>
    </source>
</evidence>
<accession>A0AB34GAB0</accession>
<dbReference type="Pfam" id="PF00474">
    <property type="entry name" value="SSF"/>
    <property type="match status" value="1"/>
</dbReference>
<evidence type="ECO:0000256" key="5">
    <source>
        <dbReference type="ARBA" id="ARBA00023053"/>
    </source>
</evidence>
<evidence type="ECO:0000256" key="1">
    <source>
        <dbReference type="ARBA" id="ARBA00004141"/>
    </source>
</evidence>
<dbReference type="Gene3D" id="1.20.1730.10">
    <property type="entry name" value="Sodium/glucose cotransporter"/>
    <property type="match status" value="1"/>
</dbReference>
<dbReference type="InterPro" id="IPR038377">
    <property type="entry name" value="Na/Glc_symporter_sf"/>
</dbReference>
<keyword evidence="11" id="KW-1185">Reference proteome</keyword>
<evidence type="ECO:0000256" key="4">
    <source>
        <dbReference type="ARBA" id="ARBA00022989"/>
    </source>
</evidence>
<evidence type="ECO:0000256" key="6">
    <source>
        <dbReference type="ARBA" id="ARBA00023065"/>
    </source>
</evidence>
<dbReference type="GO" id="GO:0005412">
    <property type="term" value="F:D-glucose:sodium symporter activity"/>
    <property type="evidence" value="ECO:0007669"/>
    <property type="project" value="TreeGrafter"/>
</dbReference>
<evidence type="ECO:0000313" key="10">
    <source>
        <dbReference type="EMBL" id="KAJ8776778.1"/>
    </source>
</evidence>
<protein>
    <recommendedName>
        <fullName evidence="12">Sodium/glucose cotransporter 5</fullName>
    </recommendedName>
</protein>
<keyword evidence="6" id="KW-0406">Ion transport</keyword>
<evidence type="ECO:0000256" key="8">
    <source>
        <dbReference type="ARBA" id="ARBA00023201"/>
    </source>
</evidence>
<organism evidence="10 11">
    <name type="scientific">Eschrichtius robustus</name>
    <name type="common">California gray whale</name>
    <name type="synonym">Eschrichtius gibbosus</name>
    <dbReference type="NCBI Taxonomy" id="9764"/>
    <lineage>
        <taxon>Eukaryota</taxon>
        <taxon>Metazoa</taxon>
        <taxon>Chordata</taxon>
        <taxon>Craniata</taxon>
        <taxon>Vertebrata</taxon>
        <taxon>Euteleostomi</taxon>
        <taxon>Mammalia</taxon>
        <taxon>Eutheria</taxon>
        <taxon>Laurasiatheria</taxon>
        <taxon>Artiodactyla</taxon>
        <taxon>Whippomorpha</taxon>
        <taxon>Cetacea</taxon>
        <taxon>Mysticeti</taxon>
        <taxon>Eschrichtiidae</taxon>
        <taxon>Eschrichtius</taxon>
    </lineage>
</organism>
<sequence>MPGDTWVIGVSSGHTLRLLQIFVQGCLAGKNMSHVKGGCVLCGYLKLLPMFSIVMPGMISRVLYTVCLMADDHQQHQPSTLQPNNPQKECFLFALPAEIPGESQCEKSCGARTGCSPLAYPVLVVELLPSGIRGLMVSALWASLMSSLTSVFSGASAVFTMDIYTQIWPMATEKELMLTGR</sequence>
<dbReference type="Proteomes" id="UP001159641">
    <property type="component" value="Unassembled WGS sequence"/>
</dbReference>
<evidence type="ECO:0008006" key="12">
    <source>
        <dbReference type="Google" id="ProtNLM"/>
    </source>
</evidence>
<keyword evidence="8" id="KW-0739">Sodium transport</keyword>
<dbReference type="PROSITE" id="PS50283">
    <property type="entry name" value="NA_SOLUT_SYMP_3"/>
    <property type="match status" value="1"/>
</dbReference>
<dbReference type="PANTHER" id="PTHR11819">
    <property type="entry name" value="SOLUTE CARRIER FAMILY 5"/>
    <property type="match status" value="1"/>
</dbReference>
<evidence type="ECO:0000256" key="2">
    <source>
        <dbReference type="ARBA" id="ARBA00006434"/>
    </source>
</evidence>
<comment type="subcellular location">
    <subcellularLocation>
        <location evidence="1">Membrane</location>
        <topology evidence="1">Multi-pass membrane protein</topology>
    </subcellularLocation>
</comment>
<gene>
    <name evidence="10" type="ORF">J1605_015367</name>
</gene>
<dbReference type="AlphaFoldDB" id="A0AB34GAB0"/>
<proteinExistence type="inferred from homology"/>
<comment type="caution">
    <text evidence="10">The sequence shown here is derived from an EMBL/GenBank/DDBJ whole genome shotgun (WGS) entry which is preliminary data.</text>
</comment>
<dbReference type="GO" id="GO:0005886">
    <property type="term" value="C:plasma membrane"/>
    <property type="evidence" value="ECO:0007669"/>
    <property type="project" value="TreeGrafter"/>
</dbReference>
<keyword evidence="4" id="KW-1133">Transmembrane helix</keyword>
<reference evidence="10 11" key="1">
    <citation type="submission" date="2022-11" db="EMBL/GenBank/DDBJ databases">
        <title>Whole genome sequence of Eschrichtius robustus ER-17-0199.</title>
        <authorList>
            <person name="Bruniche-Olsen A."/>
            <person name="Black A.N."/>
            <person name="Fields C.J."/>
            <person name="Walden K."/>
            <person name="Dewoody J.A."/>
        </authorList>
    </citation>
    <scope>NUCLEOTIDE SEQUENCE [LARGE SCALE GENOMIC DNA]</scope>
    <source>
        <strain evidence="10">ER-17-0199</strain>
        <tissue evidence="10">Blubber</tissue>
    </source>
</reference>
<keyword evidence="3" id="KW-0812">Transmembrane</keyword>
<keyword evidence="8" id="KW-0813">Transport</keyword>
<dbReference type="EMBL" id="JAIQCJ010002358">
    <property type="protein sequence ID" value="KAJ8776778.1"/>
    <property type="molecule type" value="Genomic_DNA"/>
</dbReference>
<name>A0AB34GAB0_ESCRO</name>
<evidence type="ECO:0000256" key="3">
    <source>
        <dbReference type="ARBA" id="ARBA00022692"/>
    </source>
</evidence>
<keyword evidence="7" id="KW-0472">Membrane</keyword>
<evidence type="ECO:0000256" key="9">
    <source>
        <dbReference type="RuleBase" id="RU362091"/>
    </source>
</evidence>
<dbReference type="PANTHER" id="PTHR11819:SF110">
    <property type="entry name" value="GENE 5134-RELATED"/>
    <property type="match status" value="1"/>
</dbReference>
<comment type="similarity">
    <text evidence="2 9">Belongs to the sodium:solute symporter (SSF) (TC 2.A.21) family.</text>
</comment>